<dbReference type="Pfam" id="PF06985">
    <property type="entry name" value="HET"/>
    <property type="match status" value="1"/>
</dbReference>
<dbReference type="HOGENOM" id="CLU_020536_0_0_1"/>
<accession>M2R9Y7</accession>
<dbReference type="EMBL" id="KB445791">
    <property type="protein sequence ID" value="EMD41235.1"/>
    <property type="molecule type" value="Genomic_DNA"/>
</dbReference>
<dbReference type="PANTHER" id="PTHR33112">
    <property type="entry name" value="DOMAIN PROTEIN, PUTATIVE-RELATED"/>
    <property type="match status" value="1"/>
</dbReference>
<protein>
    <recommendedName>
        <fullName evidence="1">Heterokaryon incompatibility domain-containing protein</fullName>
    </recommendedName>
</protein>
<dbReference type="AlphaFoldDB" id="M2R9Y7"/>
<evidence type="ECO:0000313" key="3">
    <source>
        <dbReference type="Proteomes" id="UP000016930"/>
    </source>
</evidence>
<gene>
    <name evidence="2" type="ORF">CERSUDRAFT_69838</name>
</gene>
<keyword evidence="3" id="KW-1185">Reference proteome</keyword>
<proteinExistence type="predicted"/>
<dbReference type="STRING" id="914234.M2R9Y7"/>
<dbReference type="Proteomes" id="UP000016930">
    <property type="component" value="Unassembled WGS sequence"/>
</dbReference>
<name>M2R9Y7_CERS8</name>
<evidence type="ECO:0000259" key="1">
    <source>
        <dbReference type="Pfam" id="PF06985"/>
    </source>
</evidence>
<feature type="domain" description="Heterokaryon incompatibility" evidence="1">
    <location>
        <begin position="203"/>
        <end position="292"/>
    </location>
</feature>
<dbReference type="OrthoDB" id="5303367at2759"/>
<sequence>MPQGAYVKYMSSLRPSLAALATLAVETGSSVAAPTGSLCLKAAANNLLWYLVYEMCQTTSEIAAMPTSKQHLSSIQCHSLKIASSAELGYPVRQDADKETFSSNQNDMILYGNAVSRGRMAYLERTCTYSPIWFVMVAHPASTQDTSREIYRISLNQLSTREQHVDITSTATPERYRLVNCAEVVSSHTLSICEYSVFPCVIYSAISYVWRGNALHSGVNTRQEFSIRGAEDADPIGVDVLFDACAASLACGASHLWLDRLCIMQTSKQDKRWQIREMYRMYLFSTLSIVVPGGLRRLVPLVEDTQWIHRGWTLQEVLAPPSVAVLFAWTHGPGEVLIEFGGENWSRPIELVTPSRSAMLELHAVLTACTSGYLWFTPSKSMQGRTHTSGRIPIEAALFGQQPFDPAALHHGDTTRTRLPHVTALGFAMSRDLDTDEMRDFCIWQCALARTSSRPVDMVFSVMGIFGVSLDPAAFATDDRIGATIALARAILAQGRSASWLGISVFIPPCPYLSTFPTFPKTSVAGKALIDLHGEEKEVAQFVESHYPNEAALCALPKGSMDTEGYHTFEATAIPVSRSQREVLFAMESPYDDAAHPRIMQAMDGTIWELDAPDETHSGADEGALILPPICSRGFAVMLGFYNGVPAVTDGNTIRAMLLIEHAPGKFHVQSYFLLNAQALVWARSWKKQQFCVGGPKRYAPIYASMG</sequence>
<organism evidence="2 3">
    <name type="scientific">Ceriporiopsis subvermispora (strain B)</name>
    <name type="common">White-rot fungus</name>
    <name type="synonym">Gelatoporia subvermispora</name>
    <dbReference type="NCBI Taxonomy" id="914234"/>
    <lineage>
        <taxon>Eukaryota</taxon>
        <taxon>Fungi</taxon>
        <taxon>Dikarya</taxon>
        <taxon>Basidiomycota</taxon>
        <taxon>Agaricomycotina</taxon>
        <taxon>Agaricomycetes</taxon>
        <taxon>Polyporales</taxon>
        <taxon>Gelatoporiaceae</taxon>
        <taxon>Gelatoporia</taxon>
    </lineage>
</organism>
<reference evidence="2 3" key="1">
    <citation type="journal article" date="2012" name="Proc. Natl. Acad. Sci. U.S.A.">
        <title>Comparative genomics of Ceriporiopsis subvermispora and Phanerochaete chrysosporium provide insight into selective ligninolysis.</title>
        <authorList>
            <person name="Fernandez-Fueyo E."/>
            <person name="Ruiz-Duenas F.J."/>
            <person name="Ferreira P."/>
            <person name="Floudas D."/>
            <person name="Hibbett D.S."/>
            <person name="Canessa P."/>
            <person name="Larrondo L.F."/>
            <person name="James T.Y."/>
            <person name="Seelenfreund D."/>
            <person name="Lobos S."/>
            <person name="Polanco R."/>
            <person name="Tello M."/>
            <person name="Honda Y."/>
            <person name="Watanabe T."/>
            <person name="Watanabe T."/>
            <person name="Ryu J.S."/>
            <person name="Kubicek C.P."/>
            <person name="Schmoll M."/>
            <person name="Gaskell J."/>
            <person name="Hammel K.E."/>
            <person name="St John F.J."/>
            <person name="Vanden Wymelenberg A."/>
            <person name="Sabat G."/>
            <person name="Splinter BonDurant S."/>
            <person name="Syed K."/>
            <person name="Yadav J.S."/>
            <person name="Doddapaneni H."/>
            <person name="Subramanian V."/>
            <person name="Lavin J.L."/>
            <person name="Oguiza J.A."/>
            <person name="Perez G."/>
            <person name="Pisabarro A.G."/>
            <person name="Ramirez L."/>
            <person name="Santoyo F."/>
            <person name="Master E."/>
            <person name="Coutinho P.M."/>
            <person name="Henrissat B."/>
            <person name="Lombard V."/>
            <person name="Magnuson J.K."/>
            <person name="Kuees U."/>
            <person name="Hori C."/>
            <person name="Igarashi K."/>
            <person name="Samejima M."/>
            <person name="Held B.W."/>
            <person name="Barry K.W."/>
            <person name="LaButti K.M."/>
            <person name="Lapidus A."/>
            <person name="Lindquist E.A."/>
            <person name="Lucas S.M."/>
            <person name="Riley R."/>
            <person name="Salamov A.A."/>
            <person name="Hoffmeister D."/>
            <person name="Schwenk D."/>
            <person name="Hadar Y."/>
            <person name="Yarden O."/>
            <person name="de Vries R.P."/>
            <person name="Wiebenga A."/>
            <person name="Stenlid J."/>
            <person name="Eastwood D."/>
            <person name="Grigoriev I.V."/>
            <person name="Berka R.M."/>
            <person name="Blanchette R.A."/>
            <person name="Kersten P."/>
            <person name="Martinez A.T."/>
            <person name="Vicuna R."/>
            <person name="Cullen D."/>
        </authorList>
    </citation>
    <scope>NUCLEOTIDE SEQUENCE [LARGE SCALE GENOMIC DNA]</scope>
    <source>
        <strain evidence="2 3">B</strain>
    </source>
</reference>
<dbReference type="PANTHER" id="PTHR33112:SF16">
    <property type="entry name" value="HETEROKARYON INCOMPATIBILITY DOMAIN-CONTAINING PROTEIN"/>
    <property type="match status" value="1"/>
</dbReference>
<evidence type="ECO:0000313" key="2">
    <source>
        <dbReference type="EMBL" id="EMD41235.1"/>
    </source>
</evidence>
<dbReference type="InterPro" id="IPR010730">
    <property type="entry name" value="HET"/>
</dbReference>